<dbReference type="RefSeq" id="WP_172493303.1">
    <property type="nucleotide sequence ID" value="NZ_BARJ01000012.1"/>
</dbReference>
<dbReference type="Proteomes" id="UP000484858">
    <property type="component" value="Unassembled WGS sequence"/>
</dbReference>
<organism evidence="1 2">
    <name type="scientific">Gluconobacter oxydans NBRC 3293</name>
    <dbReference type="NCBI Taxonomy" id="1315969"/>
    <lineage>
        <taxon>Bacteria</taxon>
        <taxon>Pseudomonadati</taxon>
        <taxon>Pseudomonadota</taxon>
        <taxon>Alphaproteobacteria</taxon>
        <taxon>Acetobacterales</taxon>
        <taxon>Acetobacteraceae</taxon>
        <taxon>Gluconobacter</taxon>
    </lineage>
</organism>
<dbReference type="EMBL" id="BARJ01000012">
    <property type="protein sequence ID" value="GEM17853.1"/>
    <property type="molecule type" value="Genomic_DNA"/>
</dbReference>
<evidence type="ECO:0000313" key="2">
    <source>
        <dbReference type="Proteomes" id="UP000484858"/>
    </source>
</evidence>
<dbReference type="AlphaFoldDB" id="A0A829WXJ0"/>
<gene>
    <name evidence="1" type="ORF">NBRC3293_2350</name>
</gene>
<protein>
    <submittedName>
        <fullName evidence="1">Uncharacterized protein</fullName>
    </submittedName>
</protein>
<name>A0A829WXJ0_GLUOY</name>
<sequence>MKSLLLDRTTWDLSLDANRDLAVCTEPYSVLQDVATAVRTWLGECWYDTSLGLPFDSGIFDGSSSLPLLGAQAESAAMSVPGVAAAQCALIGPREDRSIGGAIAITLTTGETQSVQF</sequence>
<reference evidence="1 2" key="1">
    <citation type="submission" date="2013-04" db="EMBL/GenBank/DDBJ databases">
        <title>Gluconobacter oxydans NBRC 3293 whole genome sequence.</title>
        <authorList>
            <person name="Matsutani M."/>
            <person name="Yakushi T."/>
            <person name="Matsushita K."/>
        </authorList>
    </citation>
    <scope>NUCLEOTIDE SEQUENCE [LARGE SCALE GENOMIC DNA]</scope>
    <source>
        <strain evidence="1 2">NBRC 3293</strain>
    </source>
</reference>
<comment type="caution">
    <text evidence="1">The sequence shown here is derived from an EMBL/GenBank/DDBJ whole genome shotgun (WGS) entry which is preliminary data.</text>
</comment>
<evidence type="ECO:0000313" key="1">
    <source>
        <dbReference type="EMBL" id="GEM17853.1"/>
    </source>
</evidence>
<proteinExistence type="predicted"/>
<accession>A0A829WXJ0</accession>